<accession>A0AA96WZ31</accession>
<evidence type="ECO:0000313" key="10">
    <source>
        <dbReference type="EMBL" id="WNZ27507.1"/>
    </source>
</evidence>
<evidence type="ECO:0000256" key="4">
    <source>
        <dbReference type="ARBA" id="ARBA00022741"/>
    </source>
</evidence>
<dbReference type="PANTHER" id="PTHR42914:SF1">
    <property type="entry name" value="7-CYANO-7-DEAZAGUANINE SYNTHASE"/>
    <property type="match status" value="1"/>
</dbReference>
<dbReference type="SUPFAM" id="SSF52402">
    <property type="entry name" value="Adenine nucleotide alpha hydrolases-like"/>
    <property type="match status" value="1"/>
</dbReference>
<dbReference type="EC" id="6.3.4.20" evidence="8"/>
<evidence type="ECO:0000256" key="5">
    <source>
        <dbReference type="ARBA" id="ARBA00022833"/>
    </source>
</evidence>
<protein>
    <recommendedName>
        <fullName evidence="8">7-cyano-7-deazaguanine synthase</fullName>
        <ecNumber evidence="8">6.3.4.20</ecNumber>
    </recommendedName>
</protein>
<dbReference type="Gene3D" id="3.40.50.620">
    <property type="entry name" value="HUPs"/>
    <property type="match status" value="1"/>
</dbReference>
<dbReference type="Pfam" id="PF06508">
    <property type="entry name" value="QueC"/>
    <property type="match status" value="1"/>
</dbReference>
<keyword evidence="2" id="KW-0436">Ligase</keyword>
<proteinExistence type="inferred from homology"/>
<evidence type="ECO:0000256" key="2">
    <source>
        <dbReference type="ARBA" id="ARBA00022598"/>
    </source>
</evidence>
<dbReference type="GO" id="GO:0046872">
    <property type="term" value="F:metal ion binding"/>
    <property type="evidence" value="ECO:0007669"/>
    <property type="project" value="UniProtKB-KW"/>
</dbReference>
<dbReference type="AlphaFoldDB" id="A0AA96WZ31"/>
<comment type="catalytic activity">
    <reaction evidence="9">
        <text>7-carboxy-7-carbaguanine + NH4(+) + 2 ATP = 7-cyano-7-carbaguanine + 2 AMP + 2 diphosphate + 2 H(+)</text>
        <dbReference type="Rhea" id="RHEA:27982"/>
        <dbReference type="ChEBI" id="CHEBI:15378"/>
        <dbReference type="ChEBI" id="CHEBI:28938"/>
        <dbReference type="ChEBI" id="CHEBI:30616"/>
        <dbReference type="ChEBI" id="CHEBI:33019"/>
        <dbReference type="ChEBI" id="CHEBI:45075"/>
        <dbReference type="ChEBI" id="CHEBI:61036"/>
        <dbReference type="ChEBI" id="CHEBI:456215"/>
        <dbReference type="EC" id="6.3.4.20"/>
    </reaction>
</comment>
<keyword evidence="4" id="KW-0547">Nucleotide-binding</keyword>
<dbReference type="InterPro" id="IPR018317">
    <property type="entry name" value="QueC"/>
</dbReference>
<dbReference type="RefSeq" id="WP_316435836.1">
    <property type="nucleotide sequence ID" value="NZ_CP053587.1"/>
</dbReference>
<organism evidence="10">
    <name type="scientific">Leptolyngbya sp. NK1-12</name>
    <dbReference type="NCBI Taxonomy" id="2547451"/>
    <lineage>
        <taxon>Bacteria</taxon>
        <taxon>Bacillati</taxon>
        <taxon>Cyanobacteriota</taxon>
        <taxon>Cyanophyceae</taxon>
        <taxon>Leptolyngbyales</taxon>
        <taxon>Leptolyngbyaceae</taxon>
        <taxon>Leptolyngbya group</taxon>
        <taxon>Leptolyngbya</taxon>
    </lineage>
</organism>
<dbReference type="GO" id="GO:0005524">
    <property type="term" value="F:ATP binding"/>
    <property type="evidence" value="ECO:0007669"/>
    <property type="project" value="UniProtKB-KW"/>
</dbReference>
<reference evidence="10" key="1">
    <citation type="submission" date="2020-05" db="EMBL/GenBank/DDBJ databases">
        <authorList>
            <person name="Zhu T."/>
            <person name="Keshari N."/>
            <person name="Lu X."/>
        </authorList>
    </citation>
    <scope>NUCLEOTIDE SEQUENCE</scope>
    <source>
        <strain evidence="10">NK1-12</strain>
    </source>
</reference>
<dbReference type="CDD" id="cd01995">
    <property type="entry name" value="QueC-like"/>
    <property type="match status" value="1"/>
</dbReference>
<evidence type="ECO:0000256" key="3">
    <source>
        <dbReference type="ARBA" id="ARBA00022723"/>
    </source>
</evidence>
<comment type="pathway">
    <text evidence="1">Purine metabolism; 7-cyano-7-deazaguanine biosynthesis.</text>
</comment>
<dbReference type="PANTHER" id="PTHR42914">
    <property type="entry name" value="7-CYANO-7-DEAZAGUANINE SYNTHASE"/>
    <property type="match status" value="1"/>
</dbReference>
<gene>
    <name evidence="10" type="ORF">HJG54_32035</name>
</gene>
<dbReference type="PIRSF" id="PIRSF006293">
    <property type="entry name" value="ExsB"/>
    <property type="match status" value="1"/>
</dbReference>
<keyword evidence="5" id="KW-0862">Zinc</keyword>
<evidence type="ECO:0000256" key="1">
    <source>
        <dbReference type="ARBA" id="ARBA00005061"/>
    </source>
</evidence>
<evidence type="ECO:0000256" key="8">
    <source>
        <dbReference type="ARBA" id="ARBA00039149"/>
    </source>
</evidence>
<evidence type="ECO:0000256" key="9">
    <source>
        <dbReference type="ARBA" id="ARBA00047890"/>
    </source>
</evidence>
<comment type="similarity">
    <text evidence="7">Belongs to the QueC family.</text>
</comment>
<keyword evidence="6" id="KW-0067">ATP-binding</keyword>
<keyword evidence="3" id="KW-0479">Metal-binding</keyword>
<name>A0AA96WZ31_9CYAN</name>
<dbReference type="EMBL" id="CP053587">
    <property type="protein sequence ID" value="WNZ27507.1"/>
    <property type="molecule type" value="Genomic_DNA"/>
</dbReference>
<evidence type="ECO:0000256" key="7">
    <source>
        <dbReference type="ARBA" id="ARBA00037993"/>
    </source>
</evidence>
<dbReference type="GO" id="GO:0016874">
    <property type="term" value="F:ligase activity"/>
    <property type="evidence" value="ECO:0007669"/>
    <property type="project" value="UniProtKB-KW"/>
</dbReference>
<dbReference type="InterPro" id="IPR014729">
    <property type="entry name" value="Rossmann-like_a/b/a_fold"/>
</dbReference>
<sequence length="230" mass="25241">MKPEKVIVLLSGGLNSAVTTALALKQNYEVIALSIYYGQGHARELRAAQLLVDHYAIEQYFISSVDMHLWTGSTLAHSNHAPSISAIAMDQQASPLYVPNRNMIFLSIALSLAEAKGAKRIYIGLDQRGNAVHDCYYTARRALDKMLELSTGSWFTQDFTPLVETPLLNHSKLDIVKLAVNLDVPIDLTWSCSQCLSTPCGICSSCRSRNEALNALGLSHLATPMARSYV</sequence>
<evidence type="ECO:0000256" key="6">
    <source>
        <dbReference type="ARBA" id="ARBA00022840"/>
    </source>
</evidence>